<dbReference type="Gene3D" id="1.20.1070.10">
    <property type="entry name" value="Rhodopsin 7-helix transmembrane proteins"/>
    <property type="match status" value="2"/>
</dbReference>
<dbReference type="PANTHER" id="PTHR24246:SF21">
    <property type="entry name" value="G-PROTEIN COUPLED RECEPTORS FAMILY 1 PROFILE DOMAIN-CONTAINING PROTEIN"/>
    <property type="match status" value="1"/>
</dbReference>
<dbReference type="InterPro" id="IPR017452">
    <property type="entry name" value="GPCR_Rhodpsn_7TM"/>
</dbReference>
<dbReference type="Pfam" id="PF00001">
    <property type="entry name" value="7tm_1"/>
    <property type="match status" value="1"/>
</dbReference>
<comment type="similarity">
    <text evidence="11">Belongs to the G-protein coupled receptor 1 family.</text>
</comment>
<dbReference type="SUPFAM" id="SSF81321">
    <property type="entry name" value="Family A G protein-coupled receptor-like"/>
    <property type="match status" value="1"/>
</dbReference>
<dbReference type="InterPro" id="IPR001634">
    <property type="entry name" value="Adenosn_rcpt"/>
</dbReference>
<feature type="region of interest" description="Disordered" evidence="12">
    <location>
        <begin position="221"/>
        <end position="417"/>
    </location>
</feature>
<keyword evidence="10 11" id="KW-0807">Transducer</keyword>
<feature type="transmembrane region" description="Helical" evidence="11">
    <location>
        <begin position="183"/>
        <end position="209"/>
    </location>
</feature>
<evidence type="ECO:0000256" key="9">
    <source>
        <dbReference type="ARBA" id="ARBA00023180"/>
    </source>
</evidence>
<keyword evidence="15" id="KW-1185">Reference proteome</keyword>
<evidence type="ECO:0000256" key="3">
    <source>
        <dbReference type="ARBA" id="ARBA00022692"/>
    </source>
</evidence>
<feature type="transmembrane region" description="Helical" evidence="11">
    <location>
        <begin position="26"/>
        <end position="50"/>
    </location>
</feature>
<reference evidence="14" key="3">
    <citation type="submission" date="2025-09" db="UniProtKB">
        <authorList>
            <consortium name="Ensembl"/>
        </authorList>
    </citation>
    <scope>IDENTIFICATION</scope>
</reference>
<keyword evidence="9 11" id="KW-0325">Glycoprotein</keyword>
<keyword evidence="6 11" id="KW-0472">Membrane</keyword>
<name>A0AAZ3SHF5_ONCTS</name>
<evidence type="ECO:0000256" key="4">
    <source>
        <dbReference type="ARBA" id="ARBA00022989"/>
    </source>
</evidence>
<keyword evidence="5 11" id="KW-0297">G-protein coupled receptor</keyword>
<evidence type="ECO:0000256" key="11">
    <source>
        <dbReference type="RuleBase" id="RU201114"/>
    </source>
</evidence>
<evidence type="ECO:0000256" key="7">
    <source>
        <dbReference type="ARBA" id="ARBA00023157"/>
    </source>
</evidence>
<dbReference type="InterPro" id="IPR000276">
    <property type="entry name" value="GPCR_Rhodpsn"/>
</dbReference>
<dbReference type="GO" id="GO:0005886">
    <property type="term" value="C:plasma membrane"/>
    <property type="evidence" value="ECO:0007669"/>
    <property type="project" value="UniProtKB-SubCell"/>
</dbReference>
<feature type="transmembrane region" description="Helical" evidence="11">
    <location>
        <begin position="141"/>
        <end position="163"/>
    </location>
</feature>
<gene>
    <name evidence="14" type="primary">LOC112255818</name>
</gene>
<evidence type="ECO:0000256" key="6">
    <source>
        <dbReference type="ARBA" id="ARBA00023136"/>
    </source>
</evidence>
<feature type="domain" description="G-protein coupled receptors family 1 profile" evidence="13">
    <location>
        <begin position="42"/>
        <end position="653"/>
    </location>
</feature>
<dbReference type="PANTHER" id="PTHR24246">
    <property type="entry name" value="OLFACTORY RECEPTOR AND ADENOSINE RECEPTOR"/>
    <property type="match status" value="1"/>
</dbReference>
<keyword evidence="7 11" id="KW-1015">Disulfide bond</keyword>
<dbReference type="Proteomes" id="UP000694402">
    <property type="component" value="Unassembled WGS sequence"/>
</dbReference>
<keyword evidence="8 11" id="KW-0675">Receptor</keyword>
<dbReference type="PRINTS" id="PR00237">
    <property type="entry name" value="GPCRRHODOPSN"/>
</dbReference>
<dbReference type="Ensembl" id="ENSOTST00005174166.1">
    <property type="protein sequence ID" value="ENSOTSP00005152695.1"/>
    <property type="gene ID" value="ENSOTSG00005075279.1"/>
</dbReference>
<keyword evidence="4 11" id="KW-1133">Transmembrane helix</keyword>
<feature type="transmembrane region" description="Helical" evidence="11">
    <location>
        <begin position="630"/>
        <end position="655"/>
    </location>
</feature>
<feature type="compositionally biased region" description="Basic and acidic residues" evidence="12">
    <location>
        <begin position="225"/>
        <end position="365"/>
    </location>
</feature>
<keyword evidence="3 11" id="KW-0812">Transmembrane</keyword>
<evidence type="ECO:0000256" key="5">
    <source>
        <dbReference type="ARBA" id="ARBA00023040"/>
    </source>
</evidence>
<dbReference type="AlphaFoldDB" id="A0AAZ3SHF5"/>
<dbReference type="PROSITE" id="PS00237">
    <property type="entry name" value="G_PROTEIN_RECEP_F1_1"/>
    <property type="match status" value="1"/>
</dbReference>
<dbReference type="GeneTree" id="ENSGT01030000234555"/>
<reference evidence="14" key="2">
    <citation type="submission" date="2025-08" db="UniProtKB">
        <authorList>
            <consortium name="Ensembl"/>
        </authorList>
    </citation>
    <scope>IDENTIFICATION</scope>
</reference>
<feature type="transmembrane region" description="Helical" evidence="11">
    <location>
        <begin position="600"/>
        <end position="618"/>
    </location>
</feature>
<feature type="region of interest" description="Disordered" evidence="12">
    <location>
        <begin position="472"/>
        <end position="499"/>
    </location>
</feature>
<feature type="compositionally biased region" description="Basic and acidic residues" evidence="12">
    <location>
        <begin position="472"/>
        <end position="495"/>
    </location>
</feature>
<proteinExistence type="inferred from homology"/>
<evidence type="ECO:0000256" key="1">
    <source>
        <dbReference type="ARBA" id="ARBA00004651"/>
    </source>
</evidence>
<dbReference type="GO" id="GO:0001609">
    <property type="term" value="F:G protein-coupled adenosine receptor activity"/>
    <property type="evidence" value="ECO:0007669"/>
    <property type="project" value="UniProtKB-UniRule"/>
</dbReference>
<dbReference type="PRINTS" id="PR00424">
    <property type="entry name" value="ADENOSINER"/>
</dbReference>
<keyword evidence="2 11" id="KW-1003">Cell membrane</keyword>
<protein>
    <recommendedName>
        <fullName evidence="13">G-protein coupled receptors family 1 profile domain-containing protein</fullName>
    </recommendedName>
</protein>
<feature type="transmembrane region" description="Helical" evidence="11">
    <location>
        <begin position="62"/>
        <end position="85"/>
    </location>
</feature>
<evidence type="ECO:0000256" key="10">
    <source>
        <dbReference type="ARBA" id="ARBA00023224"/>
    </source>
</evidence>
<feature type="compositionally biased region" description="Polar residues" evidence="12">
    <location>
        <begin position="556"/>
        <end position="565"/>
    </location>
</feature>
<feature type="compositionally biased region" description="Basic and acidic residues" evidence="12">
    <location>
        <begin position="566"/>
        <end position="575"/>
    </location>
</feature>
<sequence>MNISTSDSCDAFQLSSSHVHVPSITWPYIAAELLIALLAIAGNFLVCLAVNRNRKLRTVTNYFLVSLSVADIFVGVLAIPCAVLTDLGQPRHNLPLCLLLLSVLIVLTQSSILSLLAVAAERYVAILLPLQYQRIVSPRNARLALILTWCLALLSGSIPLMGWHGSLPPSGACLFPCVVNLSYMVYFNFLGGVLVPLVVMFIIYSHIFLTVRQQLRRIAAGRGPARPDTRDGEMGPARPDTREGEMGPARSDTRDGERGPARSDTRDGEMGPARSDTRDGEMGPARPDTRDGEMGPARPDTRDGEMGPARSDTRDGEMGPARPDTRDGERGPARPDTRDGERGPARPDTRDGERGSARPDTRDGEMGPAWSDTRDCGTGAGSREDDAGAGKRTRVEFGAGKTTRVEAGPGKTTRVEAGDGKTTRVEAGAGKTTRFEAGAGKTTRVEAGAGKTTGVEAGDGKTTRVEAGDGKTTRVEAGDGKTTRVEPGDGKRARVEAGAGKTTWVEAGAGKRARIEAWGVSGVAVWGGAGNKWSEGESWSGNAVEMTSHTSGCVRTDSGSVVASESKSESRGPVKDRCGSGVSEYKRVVRMRREVRKATSLFLVLFLFMLCWLPLHFLNCVTLMCPRCHVPLPLTLAAILLSHANSALNPLLYAYRMRSFRHTLRALCCTHTA</sequence>
<feature type="region of interest" description="Disordered" evidence="12">
    <location>
        <begin position="556"/>
        <end position="575"/>
    </location>
</feature>
<evidence type="ECO:0000259" key="13">
    <source>
        <dbReference type="PROSITE" id="PS50262"/>
    </source>
</evidence>
<evidence type="ECO:0000256" key="8">
    <source>
        <dbReference type="ARBA" id="ARBA00023170"/>
    </source>
</evidence>
<evidence type="ECO:0000313" key="14">
    <source>
        <dbReference type="Ensembl" id="ENSOTSP00005152695.1"/>
    </source>
</evidence>
<comment type="subcellular location">
    <subcellularLocation>
        <location evidence="1 11">Cell membrane</location>
        <topology evidence="1 11">Multi-pass membrane protein</topology>
    </subcellularLocation>
</comment>
<reference evidence="15" key="1">
    <citation type="journal article" date="2018" name="PLoS ONE">
        <title>Chinook salmon (Oncorhynchus tshawytscha) genome and transcriptome.</title>
        <authorList>
            <person name="Christensen K.A."/>
            <person name="Leong J.S."/>
            <person name="Sakhrani D."/>
            <person name="Biagi C.A."/>
            <person name="Minkley D.R."/>
            <person name="Withler R.E."/>
            <person name="Rondeau E.B."/>
            <person name="Koop B.F."/>
            <person name="Devlin R.H."/>
        </authorList>
    </citation>
    <scope>NUCLEOTIDE SEQUENCE [LARGE SCALE GENOMIC DNA]</scope>
</reference>
<dbReference type="PROSITE" id="PS50262">
    <property type="entry name" value="G_PROTEIN_RECEP_F1_2"/>
    <property type="match status" value="1"/>
</dbReference>
<accession>A0AAZ3SHF5</accession>
<dbReference type="SMART" id="SM01381">
    <property type="entry name" value="7TM_GPCR_Srsx"/>
    <property type="match status" value="1"/>
</dbReference>
<evidence type="ECO:0000256" key="2">
    <source>
        <dbReference type="ARBA" id="ARBA00022475"/>
    </source>
</evidence>
<feature type="compositionally biased region" description="Basic and acidic residues" evidence="12">
    <location>
        <begin position="382"/>
        <end position="395"/>
    </location>
</feature>
<evidence type="ECO:0000256" key="12">
    <source>
        <dbReference type="SAM" id="MobiDB-lite"/>
    </source>
</evidence>
<organism evidence="14 15">
    <name type="scientific">Oncorhynchus tshawytscha</name>
    <name type="common">Chinook salmon</name>
    <name type="synonym">Salmo tshawytscha</name>
    <dbReference type="NCBI Taxonomy" id="74940"/>
    <lineage>
        <taxon>Eukaryota</taxon>
        <taxon>Metazoa</taxon>
        <taxon>Chordata</taxon>
        <taxon>Craniata</taxon>
        <taxon>Vertebrata</taxon>
        <taxon>Euteleostomi</taxon>
        <taxon>Actinopterygii</taxon>
        <taxon>Neopterygii</taxon>
        <taxon>Teleostei</taxon>
        <taxon>Protacanthopterygii</taxon>
        <taxon>Salmoniformes</taxon>
        <taxon>Salmonidae</taxon>
        <taxon>Salmoninae</taxon>
        <taxon>Oncorhynchus</taxon>
    </lineage>
</organism>
<feature type="transmembrane region" description="Helical" evidence="11">
    <location>
        <begin position="97"/>
        <end position="120"/>
    </location>
</feature>
<evidence type="ECO:0000313" key="15">
    <source>
        <dbReference type="Proteomes" id="UP000694402"/>
    </source>
</evidence>